<dbReference type="Proteomes" id="UP000005239">
    <property type="component" value="Unassembled WGS sequence"/>
</dbReference>
<evidence type="ECO:0000313" key="1">
    <source>
        <dbReference type="EnsemblMetazoa" id="PPA19043.1"/>
    </source>
</evidence>
<keyword evidence="2" id="KW-1185">Reference proteome</keyword>
<accession>A0A8R1YLF2</accession>
<proteinExistence type="predicted"/>
<dbReference type="PANTHER" id="PTHR20905">
    <property type="entry name" value="N-ACETYLTRANSFERASE-RELATED"/>
    <property type="match status" value="1"/>
</dbReference>
<evidence type="ECO:0000313" key="2">
    <source>
        <dbReference type="Proteomes" id="UP000005239"/>
    </source>
</evidence>
<dbReference type="EnsemblMetazoa" id="PPA19043.1">
    <property type="protein sequence ID" value="PPA19043.1"/>
    <property type="gene ID" value="WBGene00108597"/>
</dbReference>
<gene>
    <name evidence="1" type="primary">WBGene00108597</name>
</gene>
<dbReference type="FunFam" id="3.40.630.30:FF:000288">
    <property type="entry name" value="Uncharacterized protein"/>
    <property type="match status" value="3"/>
</dbReference>
<dbReference type="Gene3D" id="3.40.630.30">
    <property type="match status" value="3"/>
</dbReference>
<sequence>MSFLPYPLASLHSVLHFHPFVYLPHDLACLRLLYSPSFPSSRVVAMARYLQTASKFISNDYSNYARTWNYAFKYMAVAENYRFEKMGQHHLPLLMDLAKVAYKDESVTLGTGVSIDDCRTGMEGTFAYAIAANALTNISDICYDNKTNQPIGFRMIDPYYRNPSKAPFSVPDAPLNKMEETFFGLLDDTFSKIWDRFSEEQVVIKPTLLYVLPAHRGNGLYQVWVEYGVDFPTLTKQTGANIFASMCTSRKTKGWREKIGYDLVYTSPPTVTNVRGETVPLPEGEIRLYTTDMRTTSAINVKPCWEKMKACGMMPKENMAITRINGLILVAMARALQMATKFIPQPYSNYTRTWEYAYKYRAVAENYRFEKMDQHHLPQLMDLTKVAFQDGSITLGTGVTYDESWKGYEGMFMYAIAANALTNLSDICYDNRTNQPAGFRMIDPYYRDPSKAPFPVPKEAPLNKKEEVLLGYVDSIYSNVWKELPEEEVVVKPSLVYVHPTHRGSGLFKVFYEYDIDFPTVIKQTGAKFYTSLVTAMQTKKLIYTSPPTVTNVRGETVPLPEGEIRLYAADMRTTSSINYARTWEYAFKYRAVAENYRFEKMGQHHLPQLMDLMKLAFKDGSVTLGMDVTYDECWKAYEGMFIYSIAANSLTNLSDICYDKKTNQPAGFRMYDPHYRDPLKAPFPVPKEAPRNKKEEHILGYVDSIYNNFWKTFPEEEVFVSPSLGYINPAHRGTGLFKVYAEYDIDFPTVIKKTGAKYYATLATARTSKFWCEMLGETRIYTSPPTVTNVSGETVPMPDGENVLFVKDMRTNFTINVEPCWEKMRACGMMPK</sequence>
<accession>A0A2A6CSN1</accession>
<dbReference type="GO" id="GO:0008080">
    <property type="term" value="F:N-acetyltransferase activity"/>
    <property type="evidence" value="ECO:0000318"/>
    <property type="project" value="GO_Central"/>
</dbReference>
<organism evidence="1 2">
    <name type="scientific">Pristionchus pacificus</name>
    <name type="common">Parasitic nematode worm</name>
    <dbReference type="NCBI Taxonomy" id="54126"/>
    <lineage>
        <taxon>Eukaryota</taxon>
        <taxon>Metazoa</taxon>
        <taxon>Ecdysozoa</taxon>
        <taxon>Nematoda</taxon>
        <taxon>Chromadorea</taxon>
        <taxon>Rhabditida</taxon>
        <taxon>Rhabditina</taxon>
        <taxon>Diplogasteromorpha</taxon>
        <taxon>Diplogasteroidea</taxon>
        <taxon>Neodiplogasteridae</taxon>
        <taxon>Pristionchus</taxon>
    </lineage>
</organism>
<reference evidence="1" key="2">
    <citation type="submission" date="2022-06" db="UniProtKB">
        <authorList>
            <consortium name="EnsemblMetazoa"/>
        </authorList>
    </citation>
    <scope>IDENTIFICATION</scope>
    <source>
        <strain evidence="1">PS312</strain>
    </source>
</reference>
<dbReference type="AlphaFoldDB" id="A0A2A6CSN1"/>
<dbReference type="PANTHER" id="PTHR20905:SF30">
    <property type="entry name" value="N-ACETYLTRANSFERASE DOMAIN-CONTAINING PROTEIN"/>
    <property type="match status" value="1"/>
</dbReference>
<protein>
    <submittedName>
        <fullName evidence="1">Uncharacterized protein</fullName>
    </submittedName>
</protein>
<name>A0A2A6CSN1_PRIPA</name>
<reference evidence="2" key="1">
    <citation type="journal article" date="2008" name="Nat. Genet.">
        <title>The Pristionchus pacificus genome provides a unique perspective on nematode lifestyle and parasitism.</title>
        <authorList>
            <person name="Dieterich C."/>
            <person name="Clifton S.W."/>
            <person name="Schuster L.N."/>
            <person name="Chinwalla A."/>
            <person name="Delehaunty K."/>
            <person name="Dinkelacker I."/>
            <person name="Fulton L."/>
            <person name="Fulton R."/>
            <person name="Godfrey J."/>
            <person name="Minx P."/>
            <person name="Mitreva M."/>
            <person name="Roeseler W."/>
            <person name="Tian H."/>
            <person name="Witte H."/>
            <person name="Yang S.P."/>
            <person name="Wilson R.K."/>
            <person name="Sommer R.J."/>
        </authorList>
    </citation>
    <scope>NUCLEOTIDE SEQUENCE [LARGE SCALE GENOMIC DNA]</scope>
    <source>
        <strain evidence="2">PS312</strain>
    </source>
</reference>